<keyword evidence="8" id="KW-0408">Iron</keyword>
<dbReference type="eggNOG" id="COG1398">
    <property type="taxonomic scope" value="Bacteria"/>
</dbReference>
<dbReference type="GO" id="GO:0016020">
    <property type="term" value="C:membrane"/>
    <property type="evidence" value="ECO:0007669"/>
    <property type="project" value="UniProtKB-SubCell"/>
</dbReference>
<evidence type="ECO:0000256" key="10">
    <source>
        <dbReference type="ARBA" id="ARBA00023136"/>
    </source>
</evidence>
<protein>
    <submittedName>
        <fullName evidence="14">Fatty acid desaturase</fullName>
    </submittedName>
</protein>
<dbReference type="Proteomes" id="UP000011910">
    <property type="component" value="Unassembled WGS sequence"/>
</dbReference>
<feature type="transmembrane region" description="Helical" evidence="12">
    <location>
        <begin position="48"/>
        <end position="66"/>
    </location>
</feature>
<name>M7N6I4_9BACT</name>
<evidence type="ECO:0000259" key="13">
    <source>
        <dbReference type="Pfam" id="PF00487"/>
    </source>
</evidence>
<dbReference type="CDD" id="cd03505">
    <property type="entry name" value="Delta9-FADS-like"/>
    <property type="match status" value="1"/>
</dbReference>
<keyword evidence="11" id="KW-0275">Fatty acid biosynthesis</keyword>
<reference evidence="14 15" key="1">
    <citation type="journal article" date="2013" name="Genome Announc.">
        <title>Draft Genome Sequence of Cesiribacter andamanensis Strain AMV16T, Isolated from a Soil Sample from a Mud Volcano in the Andaman Islands, India.</title>
        <authorList>
            <person name="Shivaji S."/>
            <person name="Ara S."/>
            <person name="Begum Z."/>
            <person name="Srinivas T.N."/>
            <person name="Singh A."/>
            <person name="Kumar Pinnaka A."/>
        </authorList>
    </citation>
    <scope>NUCLEOTIDE SEQUENCE [LARGE SCALE GENOMIC DNA]</scope>
    <source>
        <strain evidence="14 15">AMV16</strain>
    </source>
</reference>
<evidence type="ECO:0000256" key="6">
    <source>
        <dbReference type="ARBA" id="ARBA00022989"/>
    </source>
</evidence>
<feature type="domain" description="Fatty acid desaturase" evidence="13">
    <location>
        <begin position="44"/>
        <end position="252"/>
    </location>
</feature>
<evidence type="ECO:0000256" key="9">
    <source>
        <dbReference type="ARBA" id="ARBA00023098"/>
    </source>
</evidence>
<dbReference type="PANTHER" id="PTHR11351">
    <property type="entry name" value="ACYL-COA DESATURASE"/>
    <property type="match status" value="1"/>
</dbReference>
<dbReference type="EMBL" id="AODQ01000009">
    <property type="protein sequence ID" value="EMR04223.1"/>
    <property type="molecule type" value="Genomic_DNA"/>
</dbReference>
<dbReference type="AlphaFoldDB" id="M7N6I4"/>
<proteinExistence type="inferred from homology"/>
<dbReference type="Pfam" id="PF00487">
    <property type="entry name" value="FA_desaturase"/>
    <property type="match status" value="1"/>
</dbReference>
<accession>M7N6I4</accession>
<feature type="transmembrane region" description="Helical" evidence="12">
    <location>
        <begin position="22"/>
        <end position="42"/>
    </location>
</feature>
<dbReference type="PRINTS" id="PR00075">
    <property type="entry name" value="FACDDSATRASE"/>
</dbReference>
<keyword evidence="15" id="KW-1185">Reference proteome</keyword>
<keyword evidence="6 12" id="KW-1133">Transmembrane helix</keyword>
<evidence type="ECO:0000256" key="1">
    <source>
        <dbReference type="ARBA" id="ARBA00004141"/>
    </source>
</evidence>
<dbReference type="PATRIC" id="fig|1279009.4.peg.647"/>
<keyword evidence="10 12" id="KW-0472">Membrane</keyword>
<feature type="transmembrane region" description="Helical" evidence="12">
    <location>
        <begin position="158"/>
        <end position="176"/>
    </location>
</feature>
<dbReference type="RefSeq" id="WP_009194038.1">
    <property type="nucleotide sequence ID" value="NZ_AODQ01000009.1"/>
</dbReference>
<dbReference type="GO" id="GO:0016717">
    <property type="term" value="F:oxidoreductase activity, acting on paired donors, with oxidation of a pair of donors resulting in the reduction of molecular oxygen to two molecules of water"/>
    <property type="evidence" value="ECO:0007669"/>
    <property type="project" value="InterPro"/>
</dbReference>
<dbReference type="PANTHER" id="PTHR11351:SF31">
    <property type="entry name" value="DESATURASE 1, ISOFORM A-RELATED"/>
    <property type="match status" value="1"/>
</dbReference>
<dbReference type="InterPro" id="IPR015876">
    <property type="entry name" value="Acyl-CoA_DS"/>
</dbReference>
<evidence type="ECO:0000256" key="2">
    <source>
        <dbReference type="ARBA" id="ARBA00008749"/>
    </source>
</evidence>
<keyword evidence="9" id="KW-0443">Lipid metabolism</keyword>
<comment type="caution">
    <text evidence="14">The sequence shown here is derived from an EMBL/GenBank/DDBJ whole genome shotgun (WGS) entry which is preliminary data.</text>
</comment>
<gene>
    <name evidence="14" type="ORF">ADICEAN_00631</name>
</gene>
<comment type="similarity">
    <text evidence="2">Belongs to the fatty acid desaturase type 2 family.</text>
</comment>
<evidence type="ECO:0000256" key="11">
    <source>
        <dbReference type="ARBA" id="ARBA00023160"/>
    </source>
</evidence>
<evidence type="ECO:0000256" key="4">
    <source>
        <dbReference type="ARBA" id="ARBA00022692"/>
    </source>
</evidence>
<evidence type="ECO:0000313" key="15">
    <source>
        <dbReference type="Proteomes" id="UP000011910"/>
    </source>
</evidence>
<evidence type="ECO:0000256" key="5">
    <source>
        <dbReference type="ARBA" id="ARBA00022832"/>
    </source>
</evidence>
<evidence type="ECO:0000256" key="12">
    <source>
        <dbReference type="SAM" id="Phobius"/>
    </source>
</evidence>
<evidence type="ECO:0000256" key="7">
    <source>
        <dbReference type="ARBA" id="ARBA00023002"/>
    </source>
</evidence>
<dbReference type="STRING" id="1279009.ADICEAN_00631"/>
<sequence length="314" mass="36126">MKHASDAPALVPHGKPKLSSEIGFLIVHLLPLAAIFTGATLFDWAVCIFLYVFRMFWVTGGYHRYFSHKSYKTSRWFQAVIAFMAQTSAQKGALWWASHHRVHHRHSDQPEDPHSMKLYGFWHSHVGWIVGPDHKETNYKVIADYAKYPELVWLNKHYLVPPTILAIGLMALGGMVNGNGILDMFTTAGFSTLLIGFFLSTVLLYHGTFSINSIMHKFGKQRYESGDESKNSLWLALLTLGEGWHNNHHYYEVAARQGFFWWEIDLTYYGLKMLSWMGLIWDLRGVPNHIKHSRNKEHARQLAKAAKEKELQVA</sequence>
<keyword evidence="7" id="KW-0560">Oxidoreductase</keyword>
<organism evidence="14 15">
    <name type="scientific">Cesiribacter andamanensis AMV16</name>
    <dbReference type="NCBI Taxonomy" id="1279009"/>
    <lineage>
        <taxon>Bacteria</taxon>
        <taxon>Pseudomonadati</taxon>
        <taxon>Bacteroidota</taxon>
        <taxon>Cytophagia</taxon>
        <taxon>Cytophagales</taxon>
        <taxon>Cesiribacteraceae</taxon>
        <taxon>Cesiribacter</taxon>
    </lineage>
</organism>
<keyword evidence="5" id="KW-0276">Fatty acid metabolism</keyword>
<dbReference type="OrthoDB" id="19906at2"/>
<dbReference type="InterPro" id="IPR005804">
    <property type="entry name" value="FA_desaturase_dom"/>
</dbReference>
<evidence type="ECO:0000256" key="8">
    <source>
        <dbReference type="ARBA" id="ARBA00023004"/>
    </source>
</evidence>
<comment type="subcellular location">
    <subcellularLocation>
        <location evidence="1">Membrane</location>
        <topology evidence="1">Multi-pass membrane protein</topology>
    </subcellularLocation>
</comment>
<keyword evidence="3" id="KW-0444">Lipid biosynthesis</keyword>
<feature type="transmembrane region" description="Helical" evidence="12">
    <location>
        <begin position="188"/>
        <end position="207"/>
    </location>
</feature>
<evidence type="ECO:0000313" key="14">
    <source>
        <dbReference type="EMBL" id="EMR04223.1"/>
    </source>
</evidence>
<dbReference type="GO" id="GO:0006633">
    <property type="term" value="P:fatty acid biosynthetic process"/>
    <property type="evidence" value="ECO:0007669"/>
    <property type="project" value="UniProtKB-KW"/>
</dbReference>
<evidence type="ECO:0000256" key="3">
    <source>
        <dbReference type="ARBA" id="ARBA00022516"/>
    </source>
</evidence>
<keyword evidence="4 12" id="KW-0812">Transmembrane</keyword>